<accession>A0A9N9Q2W3</accession>
<organism evidence="1 2">
    <name type="scientific">Hymenoscyphus albidus</name>
    <dbReference type="NCBI Taxonomy" id="595503"/>
    <lineage>
        <taxon>Eukaryota</taxon>
        <taxon>Fungi</taxon>
        <taxon>Dikarya</taxon>
        <taxon>Ascomycota</taxon>
        <taxon>Pezizomycotina</taxon>
        <taxon>Leotiomycetes</taxon>
        <taxon>Helotiales</taxon>
        <taxon>Helotiaceae</taxon>
        <taxon>Hymenoscyphus</taxon>
    </lineage>
</organism>
<protein>
    <submittedName>
        <fullName evidence="1">Uncharacterized protein</fullName>
    </submittedName>
</protein>
<keyword evidence="2" id="KW-1185">Reference proteome</keyword>
<sequence length="219" mass="25709">MYDKSCLFNKTIYSTKVYKGIVKPTGENLATFTNINKILQSPTKLSKPFLLNREYHLTTTMCLTWGYFFANCPGRNYRNLKLTDKTILCEAKKANPEKRCKQYDWVNCNVSQYCPTCITELELGPKRTQESPIATLNEEERSEADRALNLDYKSKVDGKLDSNKWIFDNQNKRVHHPDIPHQPPVFPVERPLSMEDYSWLANLERIMHERIWEHWVGTK</sequence>
<dbReference type="AlphaFoldDB" id="A0A9N9Q2W3"/>
<comment type="caution">
    <text evidence="1">The sequence shown here is derived from an EMBL/GenBank/DDBJ whole genome shotgun (WGS) entry which is preliminary data.</text>
</comment>
<dbReference type="Proteomes" id="UP000701801">
    <property type="component" value="Unassembled WGS sequence"/>
</dbReference>
<reference evidence="1" key="1">
    <citation type="submission" date="2021-07" db="EMBL/GenBank/DDBJ databases">
        <authorList>
            <person name="Durling M."/>
        </authorList>
    </citation>
    <scope>NUCLEOTIDE SEQUENCE</scope>
</reference>
<evidence type="ECO:0000313" key="1">
    <source>
        <dbReference type="EMBL" id="CAG8983773.1"/>
    </source>
</evidence>
<dbReference type="EMBL" id="CAJVRM010000738">
    <property type="protein sequence ID" value="CAG8983773.1"/>
    <property type="molecule type" value="Genomic_DNA"/>
</dbReference>
<evidence type="ECO:0000313" key="2">
    <source>
        <dbReference type="Proteomes" id="UP000701801"/>
    </source>
</evidence>
<gene>
    <name evidence="1" type="ORF">HYALB_00010413</name>
</gene>
<name>A0A9N9Q2W3_9HELO</name>
<proteinExistence type="predicted"/>